<dbReference type="GO" id="GO:0008800">
    <property type="term" value="F:beta-lactamase activity"/>
    <property type="evidence" value="ECO:0007669"/>
    <property type="project" value="InterPro"/>
</dbReference>
<dbReference type="OrthoDB" id="4981298at2"/>
<dbReference type="EMBL" id="FNBT01000003">
    <property type="protein sequence ID" value="SDF43250.1"/>
    <property type="molecule type" value="Genomic_DNA"/>
</dbReference>
<evidence type="ECO:0000313" key="4">
    <source>
        <dbReference type="EMBL" id="SDF43250.1"/>
    </source>
</evidence>
<dbReference type="AlphaFoldDB" id="A0A1G7L2C6"/>
<feature type="chain" id="PRO_5038455036" evidence="2">
    <location>
        <begin position="27"/>
        <end position="609"/>
    </location>
</feature>
<dbReference type="Gene3D" id="3.40.710.10">
    <property type="entry name" value="DD-peptidase/beta-lactamase superfamily"/>
    <property type="match status" value="1"/>
</dbReference>
<feature type="compositionally biased region" description="Pro residues" evidence="1">
    <location>
        <begin position="578"/>
        <end position="595"/>
    </location>
</feature>
<protein>
    <submittedName>
        <fullName evidence="4">LGFP repeat-containing protein</fullName>
    </submittedName>
</protein>
<feature type="domain" description="Beta-lactamase class A catalytic" evidence="3">
    <location>
        <begin position="124"/>
        <end position="247"/>
    </location>
</feature>
<dbReference type="GO" id="GO:0030655">
    <property type="term" value="P:beta-lactam antibiotic catabolic process"/>
    <property type="evidence" value="ECO:0007669"/>
    <property type="project" value="InterPro"/>
</dbReference>
<name>A0A1G7L2C6_9ACTN</name>
<accession>A0A1G7L2C6</accession>
<dbReference type="SUPFAM" id="SSF56601">
    <property type="entry name" value="beta-lactamase/transpeptidase-like"/>
    <property type="match status" value="1"/>
</dbReference>
<proteinExistence type="predicted"/>
<organism evidence="4 5">
    <name type="scientific">Blastococcus aurantiacus</name>
    <dbReference type="NCBI Taxonomy" id="1550231"/>
    <lineage>
        <taxon>Bacteria</taxon>
        <taxon>Bacillati</taxon>
        <taxon>Actinomycetota</taxon>
        <taxon>Actinomycetes</taxon>
        <taxon>Geodermatophilales</taxon>
        <taxon>Geodermatophilaceae</taxon>
        <taxon>Blastococcus</taxon>
    </lineage>
</organism>
<dbReference type="Proteomes" id="UP000199406">
    <property type="component" value="Unassembled WGS sequence"/>
</dbReference>
<keyword evidence="5" id="KW-1185">Reference proteome</keyword>
<dbReference type="InterPro" id="IPR013207">
    <property type="entry name" value="LGFP"/>
</dbReference>
<dbReference type="Pfam" id="PF13354">
    <property type="entry name" value="Beta-lactamase2"/>
    <property type="match status" value="1"/>
</dbReference>
<sequence length="609" mass="64292">MTKRWMRTFVAAAVAMALLLPGGGIARADSWQDRVSAGSKAATARGTTIEIAVLDRVTGQYRDNGRAAHTRIESASVMKVFIAEHLLHRRDLGQIHLSAADMGDMGRMLRESLDAPASRFWGRFGANAIVQEVIGRYGLTETRVTSNVRYWGNTLITAHDMVVFYRRMMDRSAGLSAASRDWIVGQLRRSTVQGDGARQFFGLRDGLPREQVIAQKQGWMCCVNGSIYRHSTGLIGPDGRFVVVVLTREPSSRGGAHIERSITDAVRTMFPEGLVPRVQGQIGEQWYRMGGASGRLGYPTSDEIRLHGGAVHFFQGGSIYWSPATGARAVWGEILKAYGALRWETGRLGYPTSSEIALPGGGAANSFQGGRIYWSPRTGAHSVSGSILAAYKAQRYQLGPLGFPTSDEIALPGGGTANRFQGGRIYWSSRTGAHWVIGSILAAYKAQHYQAGPLGFPTSDEIALPGGAVSHFQGGSVFWSPGRGAHVLRGGLLAAYKAQGYQKGSLGYPVSDAYRVTGGTRMDFQGGRLVVPTTPAPVPTAPKAAAVPGTSAVPAAPADDVGPSGVPTGPTPSGTPSVPAPPPAGAVPTTTPPVPGTGTGSAAGEGDTP</sequence>
<feature type="signal peptide" evidence="2">
    <location>
        <begin position="1"/>
        <end position="26"/>
    </location>
</feature>
<evidence type="ECO:0000256" key="1">
    <source>
        <dbReference type="SAM" id="MobiDB-lite"/>
    </source>
</evidence>
<dbReference type="RefSeq" id="WP_091765847.1">
    <property type="nucleotide sequence ID" value="NZ_FNBT01000003.1"/>
</dbReference>
<feature type="region of interest" description="Disordered" evidence="1">
    <location>
        <begin position="540"/>
        <end position="609"/>
    </location>
</feature>
<dbReference type="STRING" id="1550231.SAMN05660662_2202"/>
<reference evidence="5" key="1">
    <citation type="submission" date="2016-10" db="EMBL/GenBank/DDBJ databases">
        <authorList>
            <person name="Varghese N."/>
            <person name="Submissions S."/>
        </authorList>
    </citation>
    <scope>NUCLEOTIDE SEQUENCE [LARGE SCALE GENOMIC DNA]</scope>
    <source>
        <strain evidence="5">DSM 44268</strain>
    </source>
</reference>
<gene>
    <name evidence="4" type="ORF">SAMN05660662_2202</name>
</gene>
<evidence type="ECO:0000259" key="3">
    <source>
        <dbReference type="Pfam" id="PF13354"/>
    </source>
</evidence>
<keyword evidence="2" id="KW-0732">Signal</keyword>
<dbReference type="InterPro" id="IPR012338">
    <property type="entry name" value="Beta-lactam/transpept-like"/>
</dbReference>
<dbReference type="InterPro" id="IPR045155">
    <property type="entry name" value="Beta-lactam_cat"/>
</dbReference>
<evidence type="ECO:0000313" key="5">
    <source>
        <dbReference type="Proteomes" id="UP000199406"/>
    </source>
</evidence>
<evidence type="ECO:0000256" key="2">
    <source>
        <dbReference type="SAM" id="SignalP"/>
    </source>
</evidence>
<dbReference type="Pfam" id="PF08310">
    <property type="entry name" value="LGFP"/>
    <property type="match status" value="4"/>
</dbReference>
<feature type="compositionally biased region" description="Low complexity" evidence="1">
    <location>
        <begin position="541"/>
        <end position="577"/>
    </location>
</feature>